<keyword evidence="5 7" id="KW-0472">Membrane</keyword>
<evidence type="ECO:0000256" key="2">
    <source>
        <dbReference type="ARBA" id="ARBA00022448"/>
    </source>
</evidence>
<dbReference type="PRINTS" id="PR00783">
    <property type="entry name" value="MINTRINSICP"/>
</dbReference>
<feature type="transmembrane region" description="Helical" evidence="7">
    <location>
        <begin position="213"/>
        <end position="231"/>
    </location>
</feature>
<dbReference type="PANTHER" id="PTHR45724">
    <property type="entry name" value="AQUAPORIN NIP2-1"/>
    <property type="match status" value="1"/>
</dbReference>
<comment type="caution">
    <text evidence="8">The sequence shown here is derived from an EMBL/GenBank/DDBJ whole genome shotgun (WGS) entry which is preliminary data.</text>
</comment>
<evidence type="ECO:0000256" key="6">
    <source>
        <dbReference type="RuleBase" id="RU000477"/>
    </source>
</evidence>
<evidence type="ECO:0000256" key="7">
    <source>
        <dbReference type="SAM" id="Phobius"/>
    </source>
</evidence>
<feature type="transmembrane region" description="Helical" evidence="7">
    <location>
        <begin position="140"/>
        <end position="162"/>
    </location>
</feature>
<evidence type="ECO:0000256" key="3">
    <source>
        <dbReference type="ARBA" id="ARBA00022692"/>
    </source>
</evidence>
<dbReference type="PANTHER" id="PTHR45724:SF13">
    <property type="entry name" value="AQUAPORIN NIP1-1-RELATED"/>
    <property type="match status" value="1"/>
</dbReference>
<reference evidence="8" key="1">
    <citation type="submission" date="2020-10" db="EMBL/GenBank/DDBJ databases">
        <title>Ca. Dormibacterota MAGs.</title>
        <authorList>
            <person name="Montgomery K."/>
        </authorList>
    </citation>
    <scope>NUCLEOTIDE SEQUENCE [LARGE SCALE GENOMIC DNA]</scope>
    <source>
        <strain evidence="8">SC8812_S17_10</strain>
    </source>
</reference>
<dbReference type="Gene3D" id="1.20.1080.10">
    <property type="entry name" value="Glycerol uptake facilitator protein"/>
    <property type="match status" value="1"/>
</dbReference>
<gene>
    <name evidence="8" type="ORF">JF922_02350</name>
</gene>
<dbReference type="EMBL" id="JAEKNR010000028">
    <property type="protein sequence ID" value="MBJ7596915.1"/>
    <property type="molecule type" value="Genomic_DNA"/>
</dbReference>
<protein>
    <submittedName>
        <fullName evidence="8">Aquaporin family protein</fullName>
    </submittedName>
</protein>
<comment type="similarity">
    <text evidence="6">Belongs to the MIP/aquaporin (TC 1.A.8) family.</text>
</comment>
<feature type="transmembrane region" description="Helical" evidence="7">
    <location>
        <begin position="97"/>
        <end position="119"/>
    </location>
</feature>
<dbReference type="SUPFAM" id="SSF81338">
    <property type="entry name" value="Aquaporin-like"/>
    <property type="match status" value="1"/>
</dbReference>
<keyword evidence="2 6" id="KW-0813">Transport</keyword>
<feature type="transmembrane region" description="Helical" evidence="7">
    <location>
        <begin position="22"/>
        <end position="41"/>
    </location>
</feature>
<feature type="transmembrane region" description="Helical" evidence="7">
    <location>
        <begin position="53"/>
        <end position="77"/>
    </location>
</feature>
<proteinExistence type="inferred from homology"/>
<evidence type="ECO:0000313" key="9">
    <source>
        <dbReference type="Proteomes" id="UP000612893"/>
    </source>
</evidence>
<evidence type="ECO:0000256" key="5">
    <source>
        <dbReference type="ARBA" id="ARBA00023136"/>
    </source>
</evidence>
<dbReference type="Proteomes" id="UP000612893">
    <property type="component" value="Unassembled WGS sequence"/>
</dbReference>
<dbReference type="InterPro" id="IPR000425">
    <property type="entry name" value="MIP"/>
</dbReference>
<keyword evidence="3 6" id="KW-0812">Transmembrane</keyword>
<name>A0A934N1E4_9BACT</name>
<sequence length="250" mass="25102">MPAGQLKSQVGANLLRTALAEAVGTFILVFPGTAVATAASLKLATAGPAYDSLAIALAFGLALAAVVTALGQVSGAHVNPAVTIGLASTGNFPWRYVPAYVVAQFLGAIAAALATWLAFGDRARTQAHLGATTPAATASLASAFAVEFLITFVLVFVIVAIVTDERVPASAAGPAIGFTLAIGVFVGGPVSGGAANPARALGPMLVATYFNGFWIYLLAPFLGGITASMLYQRLIGKAVMPEAAGRDPSG</sequence>
<dbReference type="InterPro" id="IPR023271">
    <property type="entry name" value="Aquaporin-like"/>
</dbReference>
<accession>A0A934N1E4</accession>
<evidence type="ECO:0000313" key="8">
    <source>
        <dbReference type="EMBL" id="MBJ7596915.1"/>
    </source>
</evidence>
<keyword evidence="9" id="KW-1185">Reference proteome</keyword>
<dbReference type="RefSeq" id="WP_338198746.1">
    <property type="nucleotide sequence ID" value="NZ_JAEKNR010000028.1"/>
</dbReference>
<comment type="subcellular location">
    <subcellularLocation>
        <location evidence="1">Membrane</location>
        <topology evidence="1">Multi-pass membrane protein</topology>
    </subcellularLocation>
</comment>
<dbReference type="InterPro" id="IPR034294">
    <property type="entry name" value="Aquaporin_transptr"/>
</dbReference>
<evidence type="ECO:0000256" key="4">
    <source>
        <dbReference type="ARBA" id="ARBA00022989"/>
    </source>
</evidence>
<organism evidence="8 9">
    <name type="scientific">Candidatus Nephthysia bennettiae</name>
    <dbReference type="NCBI Taxonomy" id="3127016"/>
    <lineage>
        <taxon>Bacteria</taxon>
        <taxon>Bacillati</taxon>
        <taxon>Candidatus Dormiibacterota</taxon>
        <taxon>Candidatus Dormibacteria</taxon>
        <taxon>Candidatus Dormibacterales</taxon>
        <taxon>Candidatus Dormibacteraceae</taxon>
        <taxon>Candidatus Nephthysia</taxon>
    </lineage>
</organism>
<evidence type="ECO:0000256" key="1">
    <source>
        <dbReference type="ARBA" id="ARBA00004141"/>
    </source>
</evidence>
<dbReference type="InterPro" id="IPR022357">
    <property type="entry name" value="MIP_CS"/>
</dbReference>
<dbReference type="PROSITE" id="PS00221">
    <property type="entry name" value="MIP"/>
    <property type="match status" value="1"/>
</dbReference>
<dbReference type="GO" id="GO:0016020">
    <property type="term" value="C:membrane"/>
    <property type="evidence" value="ECO:0007669"/>
    <property type="project" value="UniProtKB-SubCell"/>
</dbReference>
<dbReference type="Pfam" id="PF00230">
    <property type="entry name" value="MIP"/>
    <property type="match status" value="1"/>
</dbReference>
<dbReference type="AlphaFoldDB" id="A0A934N1E4"/>
<keyword evidence="4 7" id="KW-1133">Transmembrane helix</keyword>